<dbReference type="InterPro" id="IPR047137">
    <property type="entry name" value="ORF3"/>
</dbReference>
<dbReference type="RefSeq" id="WP_070195451.1">
    <property type="nucleotide sequence ID" value="NZ_LJGU01000111.1"/>
</dbReference>
<reference evidence="3 4" key="1">
    <citation type="journal article" date="2016" name="Front. Microbiol.">
        <title>Comparative Genomics Analysis of Streptomyces Species Reveals Their Adaptation to the Marine Environment and Their Diversity at the Genomic Level.</title>
        <authorList>
            <person name="Tian X."/>
            <person name="Zhang Z."/>
            <person name="Yang T."/>
            <person name="Chen M."/>
            <person name="Li J."/>
            <person name="Chen F."/>
            <person name="Yang J."/>
            <person name="Li W."/>
            <person name="Zhang B."/>
            <person name="Zhang Z."/>
            <person name="Wu J."/>
            <person name="Zhang C."/>
            <person name="Long L."/>
            <person name="Xiao J."/>
        </authorList>
    </citation>
    <scope>NUCLEOTIDE SEQUENCE [LARGE SCALE GENOMIC DNA]</scope>
    <source>
        <strain evidence="3 4">SCSIO 02100</strain>
    </source>
</reference>
<keyword evidence="4" id="KW-1185">Reference proteome</keyword>
<feature type="compositionally biased region" description="Acidic residues" evidence="1">
    <location>
        <begin position="282"/>
        <end position="292"/>
    </location>
</feature>
<comment type="caution">
    <text evidence="3">The sequence shown here is derived from an EMBL/GenBank/DDBJ whole genome shotgun (WGS) entry which is preliminary data.</text>
</comment>
<dbReference type="STRING" id="1075402.AN216_05460"/>
<dbReference type="SUPFAM" id="SSF55961">
    <property type="entry name" value="Bet v1-like"/>
    <property type="match status" value="1"/>
</dbReference>
<dbReference type="CDD" id="cd07817">
    <property type="entry name" value="SRPBCC_8"/>
    <property type="match status" value="1"/>
</dbReference>
<protein>
    <recommendedName>
        <fullName evidence="2">Coenzyme Q-binding protein COQ10 START domain-containing protein</fullName>
    </recommendedName>
</protein>
<dbReference type="PANTHER" id="PTHR33824:SF7">
    <property type="entry name" value="POLYKETIDE CYCLASE_DEHYDRASE AND LIPID TRANSPORT SUPERFAMILY PROTEIN"/>
    <property type="match status" value="1"/>
</dbReference>
<sequence length="304" mass="32490">MAANKQQTQSDGPSGIDRLKGEIGNYLEAQGQRAVNAVGGQLTGLTERLSSGAGGGDLLGIGKRVLGGESAGKAFLSEKVKGVKDKVTGGAKEALGGAGGGGGSGGGGGGKVTNIVETIDIGLPRRMVYDYWTQLEEFSGFTKGVQSVKMSDEVESDWKVKVAFSDRSWQATIQEQVPDERIEWTSEGAKGSTKGVVSFHEITPSLTRLVVVVEYYPAGFFEKTGNLWRAQGRRLRLDLKHFQRYVTLEADDDVEGWRGEIKDGEVVLSHEDAVKEEREAADGEDGDSDSQDDDGKRDQGDDAA</sequence>
<evidence type="ECO:0000313" key="3">
    <source>
        <dbReference type="EMBL" id="OEV04829.1"/>
    </source>
</evidence>
<dbReference type="OrthoDB" id="3695445at2"/>
<dbReference type="InterPro" id="IPR005031">
    <property type="entry name" value="COQ10_START"/>
</dbReference>
<organism evidence="3 4">
    <name type="scientific">Streptomyces oceani</name>
    <dbReference type="NCBI Taxonomy" id="1075402"/>
    <lineage>
        <taxon>Bacteria</taxon>
        <taxon>Bacillati</taxon>
        <taxon>Actinomycetota</taxon>
        <taxon>Actinomycetes</taxon>
        <taxon>Kitasatosporales</taxon>
        <taxon>Streptomycetaceae</taxon>
        <taxon>Streptomyces</taxon>
    </lineage>
</organism>
<name>A0A1E7KLI9_9ACTN</name>
<feature type="compositionally biased region" description="Polar residues" evidence="1">
    <location>
        <begin position="1"/>
        <end position="12"/>
    </location>
</feature>
<proteinExistence type="predicted"/>
<dbReference type="PATRIC" id="fig|1075402.3.peg.3090"/>
<dbReference type="InterPro" id="IPR023393">
    <property type="entry name" value="START-like_dom_sf"/>
</dbReference>
<feature type="compositionally biased region" description="Basic and acidic residues" evidence="1">
    <location>
        <begin position="293"/>
        <end position="304"/>
    </location>
</feature>
<dbReference type="Gene3D" id="3.30.530.20">
    <property type="match status" value="1"/>
</dbReference>
<dbReference type="Proteomes" id="UP000176101">
    <property type="component" value="Unassembled WGS sequence"/>
</dbReference>
<dbReference type="PANTHER" id="PTHR33824">
    <property type="entry name" value="POLYKETIDE CYCLASE/DEHYDRASE AND LIPID TRANSPORT SUPERFAMILY PROTEIN"/>
    <property type="match status" value="1"/>
</dbReference>
<dbReference type="EMBL" id="LJGU01000111">
    <property type="protein sequence ID" value="OEV04829.1"/>
    <property type="molecule type" value="Genomic_DNA"/>
</dbReference>
<dbReference type="Pfam" id="PF03364">
    <property type="entry name" value="Polyketide_cyc"/>
    <property type="match status" value="1"/>
</dbReference>
<evidence type="ECO:0000313" key="4">
    <source>
        <dbReference type="Proteomes" id="UP000176101"/>
    </source>
</evidence>
<dbReference type="AlphaFoldDB" id="A0A1E7KLI9"/>
<evidence type="ECO:0000256" key="1">
    <source>
        <dbReference type="SAM" id="MobiDB-lite"/>
    </source>
</evidence>
<accession>A0A1E7KLI9</accession>
<feature type="compositionally biased region" description="Basic and acidic residues" evidence="1">
    <location>
        <begin position="268"/>
        <end position="281"/>
    </location>
</feature>
<feature type="region of interest" description="Disordered" evidence="1">
    <location>
        <begin position="1"/>
        <end position="20"/>
    </location>
</feature>
<feature type="domain" description="Coenzyme Q-binding protein COQ10 START" evidence="2">
    <location>
        <begin position="122"/>
        <end position="242"/>
    </location>
</feature>
<feature type="region of interest" description="Disordered" evidence="1">
    <location>
        <begin position="268"/>
        <end position="304"/>
    </location>
</feature>
<evidence type="ECO:0000259" key="2">
    <source>
        <dbReference type="Pfam" id="PF03364"/>
    </source>
</evidence>
<gene>
    <name evidence="3" type="ORF">AN216_05460</name>
</gene>